<evidence type="ECO:0000256" key="13">
    <source>
        <dbReference type="ARBA" id="ARBA00061570"/>
    </source>
</evidence>
<evidence type="ECO:0000256" key="9">
    <source>
        <dbReference type="ARBA" id="ARBA00022840"/>
    </source>
</evidence>
<evidence type="ECO:0000256" key="14">
    <source>
        <dbReference type="HAMAP-Rule" id="MF_01458"/>
    </source>
</evidence>
<feature type="binding site" evidence="14">
    <location>
        <position position="483"/>
    </location>
    <ligand>
        <name>Zn(2+)</name>
        <dbReference type="ChEBI" id="CHEBI:29105"/>
        <note>catalytic</note>
    </ligand>
</feature>
<dbReference type="GO" id="GO:0005524">
    <property type="term" value="F:ATP binding"/>
    <property type="evidence" value="ECO:0007669"/>
    <property type="project" value="UniProtKB-UniRule"/>
</dbReference>
<dbReference type="GO" id="GO:0004222">
    <property type="term" value="F:metalloendopeptidase activity"/>
    <property type="evidence" value="ECO:0007669"/>
    <property type="project" value="InterPro"/>
</dbReference>
<evidence type="ECO:0000256" key="4">
    <source>
        <dbReference type="ARBA" id="ARBA00022692"/>
    </source>
</evidence>
<feature type="region of interest" description="Disordered" evidence="16">
    <location>
        <begin position="96"/>
        <end position="121"/>
    </location>
</feature>
<gene>
    <name evidence="18" type="primary">ftsH_3</name>
    <name evidence="14" type="synonym">ftsH</name>
    <name evidence="18" type="ORF">Pla8534_44660</name>
</gene>
<feature type="binding site" evidence="14">
    <location>
        <position position="487"/>
    </location>
    <ligand>
        <name>Zn(2+)</name>
        <dbReference type="ChEBI" id="CHEBI:29105"/>
        <note>catalytic</note>
    </ligand>
</feature>
<accession>A0A518DXX2</accession>
<comment type="similarity">
    <text evidence="2 14">In the C-terminal section; belongs to the peptidase M41 family.</text>
</comment>
<dbReference type="InterPro" id="IPR003959">
    <property type="entry name" value="ATPase_AAA_core"/>
</dbReference>
<evidence type="ECO:0000256" key="15">
    <source>
        <dbReference type="RuleBase" id="RU003651"/>
    </source>
</evidence>
<feature type="transmembrane region" description="Helical" evidence="14">
    <location>
        <begin position="21"/>
        <end position="39"/>
    </location>
</feature>
<keyword evidence="12 14" id="KW-0472">Membrane</keyword>
<evidence type="ECO:0000256" key="8">
    <source>
        <dbReference type="ARBA" id="ARBA00022833"/>
    </source>
</evidence>
<comment type="subunit">
    <text evidence="14">Homohexamer.</text>
</comment>
<keyword evidence="11 14" id="KW-0482">Metalloprotease</keyword>
<keyword evidence="8 14" id="KW-0862">Zinc</keyword>
<dbReference type="Gene3D" id="1.10.8.60">
    <property type="match status" value="1"/>
</dbReference>
<dbReference type="Gene3D" id="3.40.50.300">
    <property type="entry name" value="P-loop containing nucleotide triphosphate hydrolases"/>
    <property type="match status" value="1"/>
</dbReference>
<evidence type="ECO:0000256" key="3">
    <source>
        <dbReference type="ARBA" id="ARBA00022670"/>
    </source>
</evidence>
<dbReference type="SMART" id="SM00382">
    <property type="entry name" value="AAA"/>
    <property type="match status" value="1"/>
</dbReference>
<keyword evidence="5 14" id="KW-0479">Metal-binding</keyword>
<feature type="active site" evidence="14">
    <location>
        <position position="484"/>
    </location>
</feature>
<comment type="function">
    <text evidence="14">Acts as a processive, ATP-dependent zinc metallopeptidase for both cytoplasmic and membrane proteins. Plays a role in the quality control of integral membrane proteins.</text>
</comment>
<name>A0A518DXX2_9BACT</name>
<comment type="similarity">
    <text evidence="15">Belongs to the AAA ATPase family.</text>
</comment>
<keyword evidence="3 14" id="KW-0645">Protease</keyword>
<keyword evidence="14" id="KW-1003">Cell membrane</keyword>
<evidence type="ECO:0000256" key="11">
    <source>
        <dbReference type="ARBA" id="ARBA00023049"/>
    </source>
</evidence>
<proteinExistence type="inferred from homology"/>
<dbReference type="Proteomes" id="UP000317648">
    <property type="component" value="Chromosome"/>
</dbReference>
<dbReference type="PROSITE" id="PS00674">
    <property type="entry name" value="AAA"/>
    <property type="match status" value="1"/>
</dbReference>
<dbReference type="GO" id="GO:0006508">
    <property type="term" value="P:proteolysis"/>
    <property type="evidence" value="ECO:0007669"/>
    <property type="project" value="UniProtKB-KW"/>
</dbReference>
<keyword evidence="19" id="KW-1185">Reference proteome</keyword>
<comment type="similarity">
    <text evidence="13 14">In the central section; belongs to the AAA ATPase family.</text>
</comment>
<dbReference type="FunFam" id="3.40.50.300:FF:000001">
    <property type="entry name" value="ATP-dependent zinc metalloprotease FtsH"/>
    <property type="match status" value="1"/>
</dbReference>
<dbReference type="GO" id="GO:0005886">
    <property type="term" value="C:plasma membrane"/>
    <property type="evidence" value="ECO:0007669"/>
    <property type="project" value="UniProtKB-SubCell"/>
</dbReference>
<evidence type="ECO:0000256" key="2">
    <source>
        <dbReference type="ARBA" id="ARBA00010044"/>
    </source>
</evidence>
<evidence type="ECO:0000256" key="16">
    <source>
        <dbReference type="SAM" id="MobiDB-lite"/>
    </source>
</evidence>
<keyword evidence="9 14" id="KW-0067">ATP-binding</keyword>
<feature type="binding site" evidence="14">
    <location>
        <begin position="262"/>
        <end position="269"/>
    </location>
    <ligand>
        <name>ATP</name>
        <dbReference type="ChEBI" id="CHEBI:30616"/>
    </ligand>
</feature>
<organism evidence="18 19">
    <name type="scientific">Lignipirellula cremea</name>
    <dbReference type="NCBI Taxonomy" id="2528010"/>
    <lineage>
        <taxon>Bacteria</taxon>
        <taxon>Pseudomonadati</taxon>
        <taxon>Planctomycetota</taxon>
        <taxon>Planctomycetia</taxon>
        <taxon>Pirellulales</taxon>
        <taxon>Pirellulaceae</taxon>
        <taxon>Lignipirellula</taxon>
    </lineage>
</organism>
<dbReference type="HAMAP" id="MF_01458">
    <property type="entry name" value="FtsH"/>
    <property type="match status" value="1"/>
</dbReference>
<dbReference type="InterPro" id="IPR037219">
    <property type="entry name" value="Peptidase_M41-like"/>
</dbReference>
<dbReference type="PANTHER" id="PTHR23076:SF97">
    <property type="entry name" value="ATP-DEPENDENT ZINC METALLOPROTEASE YME1L1"/>
    <property type="match status" value="1"/>
</dbReference>
<dbReference type="OrthoDB" id="9809379at2"/>
<feature type="compositionally biased region" description="Basic and acidic residues" evidence="16">
    <location>
        <begin position="670"/>
        <end position="692"/>
    </location>
</feature>
<evidence type="ECO:0000256" key="12">
    <source>
        <dbReference type="ARBA" id="ARBA00023136"/>
    </source>
</evidence>
<dbReference type="Gene3D" id="1.20.58.760">
    <property type="entry name" value="Peptidase M41"/>
    <property type="match status" value="1"/>
</dbReference>
<dbReference type="FunFam" id="1.20.58.760:FF:000001">
    <property type="entry name" value="ATP-dependent zinc metalloprotease FtsH"/>
    <property type="match status" value="1"/>
</dbReference>
<feature type="binding site" evidence="14">
    <location>
        <position position="559"/>
    </location>
    <ligand>
        <name>Zn(2+)</name>
        <dbReference type="ChEBI" id="CHEBI:29105"/>
        <note>catalytic</note>
    </ligand>
</feature>
<evidence type="ECO:0000256" key="10">
    <source>
        <dbReference type="ARBA" id="ARBA00022989"/>
    </source>
</evidence>
<dbReference type="NCBIfam" id="TIGR01241">
    <property type="entry name" value="FtsH_fam"/>
    <property type="match status" value="1"/>
</dbReference>
<feature type="region of interest" description="Disordered" evidence="16">
    <location>
        <begin position="665"/>
        <end position="692"/>
    </location>
</feature>
<dbReference type="InterPro" id="IPR003593">
    <property type="entry name" value="AAA+_ATPase"/>
</dbReference>
<feature type="transmembrane region" description="Helical" evidence="14">
    <location>
        <begin position="167"/>
        <end position="185"/>
    </location>
</feature>
<sequence>MEKQYKDDNSEPISRSFMRGPNLLLFILFLAMIGWFLLWNGSAPVLQDYGFFEDQIRKGNVENVELTDEVARGTFIDPPLDPQAVIEAEKAAKEKAAKEKAAKETGDKEKTETTPAKEEKSAEIKRLAKNFEVQLPRSPEALKSLQDLLIEHNVAFKFAKGDNTTSILLMVMFLLPLGFVFFMWLSTRRARNEMMGGGGFLSGFSKSPAKRYEATKQRITFADVAGLEGVKADLMEIVDFLKSPEKFRRLGGRIPKGVLLNGPPGTGKTLLARAVAGEAEVPYFSVSGSEFIQMFVGVGASRVRDLFKNAKESAPAIIFIDEIDAVGRQRGAGLGGGHDEREQTLNQILSEMDGFTPNDSVIVLGATNRPDVLDPALLRPGRFDRHITVGRPTLKGRKEIFQVHVRDVPLADDVDLDIIAAAAVGLTGADIRNIVNEAALWAARNDKSVVSMADFNYARDKVLMGAKRDEVLSGEEKESTAYHEAGHALLAWLLPGAHRVHKVTVIPRGRSLGATHWLPSEDRLSMSEPQLRDHLVTMLGGRAAEKLIYNQATNGAENDLERATGLARRMVTNWGMTERLGPVSYKMSDEDPFLGREMHQQRQFSEHTMELIDEEVARILHETDERAMQMLVENRGKLKQIADALVEHEELDEKQLTALIGPSVHAAKNGKPDEIKPEEGMIIAPDEKPAKS</sequence>
<dbReference type="PANTHER" id="PTHR23076">
    <property type="entry name" value="METALLOPROTEASE M41 FTSH"/>
    <property type="match status" value="1"/>
</dbReference>
<dbReference type="EC" id="3.4.24.-" evidence="14"/>
<protein>
    <recommendedName>
        <fullName evidence="14">ATP-dependent zinc metalloprotease FtsH</fullName>
        <ecNumber evidence="14">3.4.24.-</ecNumber>
    </recommendedName>
</protein>
<dbReference type="GO" id="GO:0016887">
    <property type="term" value="F:ATP hydrolysis activity"/>
    <property type="evidence" value="ECO:0007669"/>
    <property type="project" value="UniProtKB-UniRule"/>
</dbReference>
<dbReference type="InterPro" id="IPR000642">
    <property type="entry name" value="Peptidase_M41"/>
</dbReference>
<evidence type="ECO:0000256" key="7">
    <source>
        <dbReference type="ARBA" id="ARBA00022801"/>
    </source>
</evidence>
<dbReference type="AlphaFoldDB" id="A0A518DXX2"/>
<evidence type="ECO:0000256" key="5">
    <source>
        <dbReference type="ARBA" id="ARBA00022723"/>
    </source>
</evidence>
<dbReference type="CDD" id="cd19501">
    <property type="entry name" value="RecA-like_FtsH"/>
    <property type="match status" value="1"/>
</dbReference>
<evidence type="ECO:0000313" key="19">
    <source>
        <dbReference type="Proteomes" id="UP000317648"/>
    </source>
</evidence>
<dbReference type="EMBL" id="CP036433">
    <property type="protein sequence ID" value="QDU96645.1"/>
    <property type="molecule type" value="Genomic_DNA"/>
</dbReference>
<keyword evidence="7 14" id="KW-0378">Hydrolase</keyword>
<dbReference type="Pfam" id="PF17862">
    <property type="entry name" value="AAA_lid_3"/>
    <property type="match status" value="1"/>
</dbReference>
<comment type="cofactor">
    <cofactor evidence="14">
        <name>Zn(2+)</name>
        <dbReference type="ChEBI" id="CHEBI:29105"/>
    </cofactor>
    <text evidence="14">Binds 1 zinc ion per subunit.</text>
</comment>
<feature type="domain" description="AAA+ ATPase" evidence="17">
    <location>
        <begin position="254"/>
        <end position="393"/>
    </location>
</feature>
<dbReference type="GO" id="GO:0030163">
    <property type="term" value="P:protein catabolic process"/>
    <property type="evidence" value="ECO:0007669"/>
    <property type="project" value="UniProtKB-UniRule"/>
</dbReference>
<dbReference type="RefSeq" id="WP_145055260.1">
    <property type="nucleotide sequence ID" value="NZ_CP036433.1"/>
</dbReference>
<keyword evidence="4 14" id="KW-0812">Transmembrane</keyword>
<comment type="subcellular location">
    <subcellularLocation>
        <location evidence="14">Cell membrane</location>
        <topology evidence="14">Multi-pass membrane protein</topology>
        <orientation evidence="14">Cytoplasmic side</orientation>
    </subcellularLocation>
    <subcellularLocation>
        <location evidence="1">Membrane</location>
    </subcellularLocation>
</comment>
<dbReference type="Pfam" id="PF00004">
    <property type="entry name" value="AAA"/>
    <property type="match status" value="1"/>
</dbReference>
<dbReference type="GO" id="GO:0008270">
    <property type="term" value="F:zinc ion binding"/>
    <property type="evidence" value="ECO:0007669"/>
    <property type="project" value="UniProtKB-UniRule"/>
</dbReference>
<dbReference type="GO" id="GO:0004176">
    <property type="term" value="F:ATP-dependent peptidase activity"/>
    <property type="evidence" value="ECO:0007669"/>
    <property type="project" value="InterPro"/>
</dbReference>
<dbReference type="KEGG" id="lcre:Pla8534_44660"/>
<dbReference type="InterPro" id="IPR041569">
    <property type="entry name" value="AAA_lid_3"/>
</dbReference>
<dbReference type="FunFam" id="1.10.8.60:FF:000001">
    <property type="entry name" value="ATP-dependent zinc metalloprotease FtsH"/>
    <property type="match status" value="1"/>
</dbReference>
<dbReference type="InterPro" id="IPR027417">
    <property type="entry name" value="P-loop_NTPase"/>
</dbReference>
<reference evidence="18 19" key="1">
    <citation type="submission" date="2019-02" db="EMBL/GenBank/DDBJ databases">
        <title>Deep-cultivation of Planctomycetes and their phenomic and genomic characterization uncovers novel biology.</title>
        <authorList>
            <person name="Wiegand S."/>
            <person name="Jogler M."/>
            <person name="Boedeker C."/>
            <person name="Pinto D."/>
            <person name="Vollmers J."/>
            <person name="Rivas-Marin E."/>
            <person name="Kohn T."/>
            <person name="Peeters S.H."/>
            <person name="Heuer A."/>
            <person name="Rast P."/>
            <person name="Oberbeckmann S."/>
            <person name="Bunk B."/>
            <person name="Jeske O."/>
            <person name="Meyerdierks A."/>
            <person name="Storesund J.E."/>
            <person name="Kallscheuer N."/>
            <person name="Luecker S."/>
            <person name="Lage O.M."/>
            <person name="Pohl T."/>
            <person name="Merkel B.J."/>
            <person name="Hornburger P."/>
            <person name="Mueller R.-W."/>
            <person name="Bruemmer F."/>
            <person name="Labrenz M."/>
            <person name="Spormann A.M."/>
            <person name="Op den Camp H."/>
            <person name="Overmann J."/>
            <person name="Amann R."/>
            <person name="Jetten M.S.M."/>
            <person name="Mascher T."/>
            <person name="Medema M.H."/>
            <person name="Devos D.P."/>
            <person name="Kaster A.-K."/>
            <person name="Ovreas L."/>
            <person name="Rohde M."/>
            <person name="Galperin M.Y."/>
            <person name="Jogler C."/>
        </authorList>
    </citation>
    <scope>NUCLEOTIDE SEQUENCE [LARGE SCALE GENOMIC DNA]</scope>
    <source>
        <strain evidence="18 19">Pla85_3_4</strain>
    </source>
</reference>
<dbReference type="InterPro" id="IPR003960">
    <property type="entry name" value="ATPase_AAA_CS"/>
</dbReference>
<evidence type="ECO:0000256" key="6">
    <source>
        <dbReference type="ARBA" id="ARBA00022741"/>
    </source>
</evidence>
<evidence type="ECO:0000256" key="1">
    <source>
        <dbReference type="ARBA" id="ARBA00004370"/>
    </source>
</evidence>
<dbReference type="Pfam" id="PF01434">
    <property type="entry name" value="Peptidase_M41"/>
    <property type="match status" value="1"/>
</dbReference>
<keyword evidence="10 14" id="KW-1133">Transmembrane helix</keyword>
<dbReference type="SUPFAM" id="SSF52540">
    <property type="entry name" value="P-loop containing nucleoside triphosphate hydrolases"/>
    <property type="match status" value="1"/>
</dbReference>
<evidence type="ECO:0000313" key="18">
    <source>
        <dbReference type="EMBL" id="QDU96645.1"/>
    </source>
</evidence>
<evidence type="ECO:0000259" key="17">
    <source>
        <dbReference type="SMART" id="SM00382"/>
    </source>
</evidence>
<dbReference type="InterPro" id="IPR005936">
    <property type="entry name" value="FtsH"/>
</dbReference>
<dbReference type="SUPFAM" id="SSF140990">
    <property type="entry name" value="FtsH protease domain-like"/>
    <property type="match status" value="1"/>
</dbReference>
<keyword evidence="6 14" id="KW-0547">Nucleotide-binding</keyword>